<feature type="domain" description="C2H2-type" evidence="11">
    <location>
        <begin position="460"/>
        <end position="484"/>
    </location>
</feature>
<dbReference type="PROSITE" id="PS00028">
    <property type="entry name" value="ZINC_FINGER_C2H2_1"/>
    <property type="match status" value="13"/>
</dbReference>
<keyword evidence="4 10" id="KW-0863">Zinc-finger</keyword>
<name>A0A067QVP6_ZOONE</name>
<keyword evidence="5" id="KW-0862">Zinc</keyword>
<dbReference type="FunFam" id="3.30.160.60:FF:001498">
    <property type="entry name" value="Zinc finger protein 404"/>
    <property type="match status" value="1"/>
</dbReference>
<dbReference type="EMBL" id="KK852956">
    <property type="protein sequence ID" value="KDR13256.1"/>
    <property type="molecule type" value="Genomic_DNA"/>
</dbReference>
<dbReference type="SMART" id="SM00355">
    <property type="entry name" value="ZnF_C2H2"/>
    <property type="match status" value="13"/>
</dbReference>
<dbReference type="PROSITE" id="PS50157">
    <property type="entry name" value="ZINC_FINGER_C2H2_2"/>
    <property type="match status" value="13"/>
</dbReference>
<feature type="domain" description="C2H2-type" evidence="11">
    <location>
        <begin position="376"/>
        <end position="403"/>
    </location>
</feature>
<dbReference type="FunFam" id="3.30.160.60:FF:000446">
    <property type="entry name" value="Zinc finger protein"/>
    <property type="match status" value="1"/>
</dbReference>
<keyword evidence="2" id="KW-0479">Metal-binding</keyword>
<keyword evidence="13" id="KW-1185">Reference proteome</keyword>
<feature type="domain" description="C2H2-type" evidence="11">
    <location>
        <begin position="185"/>
        <end position="212"/>
    </location>
</feature>
<dbReference type="InterPro" id="IPR013087">
    <property type="entry name" value="Znf_C2H2_type"/>
</dbReference>
<accession>A0A067QVP6</accession>
<dbReference type="PANTHER" id="PTHR47772:SF13">
    <property type="entry name" value="GASTRULA ZINC FINGER PROTEIN XLCGF49.1-LIKE-RELATED"/>
    <property type="match status" value="1"/>
</dbReference>
<organism evidence="12 13">
    <name type="scientific">Zootermopsis nevadensis</name>
    <name type="common">Dampwood termite</name>
    <dbReference type="NCBI Taxonomy" id="136037"/>
    <lineage>
        <taxon>Eukaryota</taxon>
        <taxon>Metazoa</taxon>
        <taxon>Ecdysozoa</taxon>
        <taxon>Arthropoda</taxon>
        <taxon>Hexapoda</taxon>
        <taxon>Insecta</taxon>
        <taxon>Pterygota</taxon>
        <taxon>Neoptera</taxon>
        <taxon>Polyneoptera</taxon>
        <taxon>Dictyoptera</taxon>
        <taxon>Blattodea</taxon>
        <taxon>Blattoidea</taxon>
        <taxon>Termitoidae</taxon>
        <taxon>Termopsidae</taxon>
        <taxon>Zootermopsis</taxon>
    </lineage>
</organism>
<evidence type="ECO:0000256" key="7">
    <source>
        <dbReference type="ARBA" id="ARBA00023125"/>
    </source>
</evidence>
<keyword evidence="8" id="KW-0804">Transcription</keyword>
<keyword evidence="7" id="KW-0238">DNA-binding</keyword>
<dbReference type="FunFam" id="3.30.160.60:FF:000322">
    <property type="entry name" value="GDNF-inducible zinc finger protein 1"/>
    <property type="match status" value="1"/>
</dbReference>
<dbReference type="Gene3D" id="3.30.160.60">
    <property type="entry name" value="Classic Zinc Finger"/>
    <property type="match status" value="11"/>
</dbReference>
<dbReference type="AlphaFoldDB" id="A0A067QVP6"/>
<proteinExistence type="predicted"/>
<keyword evidence="3" id="KW-0677">Repeat</keyword>
<evidence type="ECO:0000259" key="11">
    <source>
        <dbReference type="PROSITE" id="PS50157"/>
    </source>
</evidence>
<dbReference type="Proteomes" id="UP000027135">
    <property type="component" value="Unassembled WGS sequence"/>
</dbReference>
<dbReference type="InterPro" id="IPR036236">
    <property type="entry name" value="Znf_C2H2_sf"/>
</dbReference>
<dbReference type="GO" id="GO:0005634">
    <property type="term" value="C:nucleus"/>
    <property type="evidence" value="ECO:0007669"/>
    <property type="project" value="UniProtKB-SubCell"/>
</dbReference>
<keyword evidence="9" id="KW-0539">Nucleus</keyword>
<dbReference type="PANTHER" id="PTHR47772">
    <property type="entry name" value="ZINC FINGER PROTEIN 200"/>
    <property type="match status" value="1"/>
</dbReference>
<feature type="domain" description="C2H2-type" evidence="11">
    <location>
        <begin position="252"/>
        <end position="279"/>
    </location>
</feature>
<dbReference type="InterPro" id="IPR050636">
    <property type="entry name" value="C2H2-ZF_domain-containing"/>
</dbReference>
<feature type="domain" description="C2H2-type" evidence="11">
    <location>
        <begin position="101"/>
        <end position="128"/>
    </location>
</feature>
<reference evidence="12 13" key="1">
    <citation type="journal article" date="2014" name="Nat. Commun.">
        <title>Molecular traces of alternative social organization in a termite genome.</title>
        <authorList>
            <person name="Terrapon N."/>
            <person name="Li C."/>
            <person name="Robertson H.M."/>
            <person name="Ji L."/>
            <person name="Meng X."/>
            <person name="Booth W."/>
            <person name="Chen Z."/>
            <person name="Childers C.P."/>
            <person name="Glastad K.M."/>
            <person name="Gokhale K."/>
            <person name="Gowin J."/>
            <person name="Gronenberg W."/>
            <person name="Hermansen R.A."/>
            <person name="Hu H."/>
            <person name="Hunt B.G."/>
            <person name="Huylmans A.K."/>
            <person name="Khalil S.M."/>
            <person name="Mitchell R.D."/>
            <person name="Munoz-Torres M.C."/>
            <person name="Mustard J.A."/>
            <person name="Pan H."/>
            <person name="Reese J.T."/>
            <person name="Scharf M.E."/>
            <person name="Sun F."/>
            <person name="Vogel H."/>
            <person name="Xiao J."/>
            <person name="Yang W."/>
            <person name="Yang Z."/>
            <person name="Yang Z."/>
            <person name="Zhou J."/>
            <person name="Zhu J."/>
            <person name="Brent C.S."/>
            <person name="Elsik C.G."/>
            <person name="Goodisman M.A."/>
            <person name="Liberles D.A."/>
            <person name="Roe R.M."/>
            <person name="Vargo E.L."/>
            <person name="Vilcinskas A."/>
            <person name="Wang J."/>
            <person name="Bornberg-Bauer E."/>
            <person name="Korb J."/>
            <person name="Zhang G."/>
            <person name="Liebig J."/>
        </authorList>
    </citation>
    <scope>NUCLEOTIDE SEQUENCE [LARGE SCALE GENOMIC DNA]</scope>
    <source>
        <tissue evidence="12">Whole organism</tissue>
    </source>
</reference>
<dbReference type="FunFam" id="3.30.160.60:FF:000130">
    <property type="entry name" value="Spalt-like transcription factor 4"/>
    <property type="match status" value="1"/>
</dbReference>
<feature type="domain" description="C2H2-type" evidence="11">
    <location>
        <begin position="222"/>
        <end position="250"/>
    </location>
</feature>
<feature type="domain" description="C2H2-type" evidence="11">
    <location>
        <begin position="308"/>
        <end position="331"/>
    </location>
</feature>
<keyword evidence="6" id="KW-0805">Transcription regulation</keyword>
<feature type="domain" description="C2H2-type" evidence="11">
    <location>
        <begin position="404"/>
        <end position="431"/>
    </location>
</feature>
<dbReference type="GO" id="GO:0003677">
    <property type="term" value="F:DNA binding"/>
    <property type="evidence" value="ECO:0007669"/>
    <property type="project" value="UniProtKB-KW"/>
</dbReference>
<gene>
    <name evidence="12" type="ORF">L798_12644</name>
</gene>
<evidence type="ECO:0000256" key="8">
    <source>
        <dbReference type="ARBA" id="ARBA00023163"/>
    </source>
</evidence>
<evidence type="ECO:0000313" key="13">
    <source>
        <dbReference type="Proteomes" id="UP000027135"/>
    </source>
</evidence>
<evidence type="ECO:0000256" key="2">
    <source>
        <dbReference type="ARBA" id="ARBA00022723"/>
    </source>
</evidence>
<feature type="domain" description="C2H2-type" evidence="11">
    <location>
        <begin position="156"/>
        <end position="183"/>
    </location>
</feature>
<feature type="domain" description="C2H2-type" evidence="11">
    <location>
        <begin position="128"/>
        <end position="155"/>
    </location>
</feature>
<dbReference type="Pfam" id="PF13912">
    <property type="entry name" value="zf-C2H2_6"/>
    <property type="match status" value="3"/>
</dbReference>
<dbReference type="Pfam" id="PF00096">
    <property type="entry name" value="zf-C2H2"/>
    <property type="match status" value="6"/>
</dbReference>
<comment type="subcellular location">
    <subcellularLocation>
        <location evidence="1">Nucleus</location>
    </subcellularLocation>
</comment>
<dbReference type="SUPFAM" id="SSF57667">
    <property type="entry name" value="beta-beta-alpha zinc fingers"/>
    <property type="match status" value="7"/>
</dbReference>
<dbReference type="eggNOG" id="KOG1721">
    <property type="taxonomic scope" value="Eukaryota"/>
</dbReference>
<evidence type="ECO:0000256" key="1">
    <source>
        <dbReference type="ARBA" id="ARBA00004123"/>
    </source>
</evidence>
<sequence>MHTLSCRYSLKLGKTLKPPPSSVSVRGTDLFLSKPAQLSAVSSASPTTDLDKCGGTQQGPVRVSSIIVKELKNTYRKSMANSKIAQKSDKFLSGKIELMRHSCSICGRKYLTKKSLREHTKKHFQKRAKCDICGKTYRNENVLKTHISLHTGPQPYVCQPCGKGFIFLSSLKQHLKIDHKERFERKCDQCGKVLTSEQRFKNHQLIHSKSKIDGKEVPTTSHICQKCGKSFKRTASLRVHEQHIHQGIPKQHICEVCGMMFHVGAKLRRHMVKHTGERPFVCETCGMRFGTKHLLKNHQVCHSDLRPHKCKVCGKAFKRQRNMRGHEQNMHGLVNARSEQEKDGISYPCSVCEKEFSTKQKVTMHMRCHTGQFVGFPCDICGKVLSSKHGRDNHIRTHTGERPYVCKICGLALKTPAQLHAHSETHTDKKPFPCTICNKRFRRRPHLEGHLRTHTGEKPYVCDICGRGFSQNGDMKKHRIKLHSAGGHKQ</sequence>
<feature type="domain" description="C2H2-type" evidence="11">
    <location>
        <begin position="280"/>
        <end position="307"/>
    </location>
</feature>
<protein>
    <recommendedName>
        <fullName evidence="11">C2H2-type domain-containing protein</fullName>
    </recommendedName>
</protein>
<dbReference type="InParanoid" id="A0A067QVP6"/>
<dbReference type="GO" id="GO:0008270">
    <property type="term" value="F:zinc ion binding"/>
    <property type="evidence" value="ECO:0007669"/>
    <property type="project" value="UniProtKB-KW"/>
</dbReference>
<feature type="domain" description="C2H2-type" evidence="11">
    <location>
        <begin position="432"/>
        <end position="459"/>
    </location>
</feature>
<feature type="domain" description="C2H2-type" evidence="11">
    <location>
        <begin position="347"/>
        <end position="374"/>
    </location>
</feature>
<dbReference type="FunFam" id="3.30.160.60:FF:000145">
    <property type="entry name" value="Zinc finger protein 574"/>
    <property type="match status" value="1"/>
</dbReference>
<evidence type="ECO:0000256" key="5">
    <source>
        <dbReference type="ARBA" id="ARBA00022833"/>
    </source>
</evidence>
<evidence type="ECO:0000256" key="3">
    <source>
        <dbReference type="ARBA" id="ARBA00022737"/>
    </source>
</evidence>
<evidence type="ECO:0000256" key="9">
    <source>
        <dbReference type="ARBA" id="ARBA00023242"/>
    </source>
</evidence>
<evidence type="ECO:0000313" key="12">
    <source>
        <dbReference type="EMBL" id="KDR13256.1"/>
    </source>
</evidence>
<evidence type="ECO:0000256" key="4">
    <source>
        <dbReference type="ARBA" id="ARBA00022771"/>
    </source>
</evidence>
<evidence type="ECO:0000256" key="6">
    <source>
        <dbReference type="ARBA" id="ARBA00023015"/>
    </source>
</evidence>
<evidence type="ECO:0000256" key="10">
    <source>
        <dbReference type="PROSITE-ProRule" id="PRU00042"/>
    </source>
</evidence>